<dbReference type="EC" id="1.7.1.13" evidence="5"/>
<reference evidence="6" key="1">
    <citation type="submission" date="2021-04" db="EMBL/GenBank/DDBJ databases">
        <authorList>
            <person name="Postec A."/>
        </authorList>
    </citation>
    <scope>NUCLEOTIDE SEQUENCE</scope>
    <source>
        <strain evidence="6">F1F22</strain>
    </source>
</reference>
<proteinExistence type="inferred from homology"/>
<comment type="similarity">
    <text evidence="5">Belongs to the GTP cyclohydrolase I family. QueF type 1 subfamily.</text>
</comment>
<evidence type="ECO:0000256" key="2">
    <source>
        <dbReference type="ARBA" id="ARBA00022785"/>
    </source>
</evidence>
<comment type="function">
    <text evidence="5">Catalyzes the NADPH-dependent reduction of 7-cyano-7-deazaguanine (preQ0) to 7-aminomethyl-7-deazaguanine (preQ1).</text>
</comment>
<feature type="active site" description="Proton donor" evidence="5">
    <location>
        <position position="60"/>
    </location>
</feature>
<dbReference type="InterPro" id="IPR016856">
    <property type="entry name" value="QueF_type1"/>
</dbReference>
<dbReference type="RefSeq" id="WP_271435130.1">
    <property type="nucleotide sequence ID" value="NZ_CP073355.1"/>
</dbReference>
<dbReference type="GO" id="GO:0033739">
    <property type="term" value="F:preQ1 synthase activity"/>
    <property type="evidence" value="ECO:0007669"/>
    <property type="project" value="UniProtKB-UniRule"/>
</dbReference>
<dbReference type="PIRSF" id="PIRSF027377">
    <property type="entry name" value="Nitrile_oxidored_QueF"/>
    <property type="match status" value="1"/>
</dbReference>
<dbReference type="AlphaFoldDB" id="A0AAX3BD94"/>
<dbReference type="InterPro" id="IPR029500">
    <property type="entry name" value="QueF"/>
</dbReference>
<feature type="active site" description="Thioimide intermediate" evidence="5">
    <location>
        <position position="53"/>
    </location>
</feature>
<keyword evidence="2 5" id="KW-0671">Queuosine biosynthesis</keyword>
<gene>
    <name evidence="5 6" type="primary">queF</name>
    <name evidence="6" type="ORF">KDW03_11035</name>
</gene>
<dbReference type="GO" id="GO:0008616">
    <property type="term" value="P:tRNA queuosine(34) biosynthetic process"/>
    <property type="evidence" value="ECO:0007669"/>
    <property type="project" value="UniProtKB-UniRule"/>
</dbReference>
<comment type="subcellular location">
    <subcellularLocation>
        <location evidence="5">Cytoplasm</location>
    </subcellularLocation>
</comment>
<dbReference type="EMBL" id="CP073355">
    <property type="protein sequence ID" value="URA09999.1"/>
    <property type="molecule type" value="Genomic_DNA"/>
</dbReference>
<dbReference type="HAMAP" id="MF_00818">
    <property type="entry name" value="QueF_type1"/>
    <property type="match status" value="1"/>
</dbReference>
<dbReference type="KEGG" id="taqu:KDW03_11035"/>
<accession>A0AAX3BD94</accession>
<evidence type="ECO:0000313" key="7">
    <source>
        <dbReference type="Proteomes" id="UP001056539"/>
    </source>
</evidence>
<keyword evidence="1 5" id="KW-0963">Cytoplasm</keyword>
<feature type="binding site" evidence="5">
    <location>
        <begin position="94"/>
        <end position="95"/>
    </location>
    <ligand>
        <name>substrate</name>
    </ligand>
</feature>
<evidence type="ECO:0000313" key="6">
    <source>
        <dbReference type="EMBL" id="URA09999.1"/>
    </source>
</evidence>
<dbReference type="Pfam" id="PF14489">
    <property type="entry name" value="QueF"/>
    <property type="match status" value="1"/>
</dbReference>
<reference evidence="6" key="2">
    <citation type="submission" date="2022-06" db="EMBL/GenBank/DDBJ databases">
        <title>Thermospira aquatica gen. nov., sp. nov.</title>
        <authorList>
            <person name="Ben Ali Gam Z."/>
            <person name="Labat M."/>
        </authorList>
    </citation>
    <scope>NUCLEOTIDE SEQUENCE</scope>
    <source>
        <strain evidence="6">F1F22</strain>
    </source>
</reference>
<dbReference type="InterPro" id="IPR043133">
    <property type="entry name" value="GTP-CH-I_C/QueF"/>
</dbReference>
<protein>
    <recommendedName>
        <fullName evidence="5">NADPH-dependent 7-cyano-7-deazaguanine reductase</fullName>
        <ecNumber evidence="5">1.7.1.13</ecNumber>
    </recommendedName>
    <alternativeName>
        <fullName evidence="5">7-cyano-7-carbaguanine reductase</fullName>
    </alternativeName>
    <alternativeName>
        <fullName evidence="5">NADPH-dependent nitrile oxidoreductase</fullName>
    </alternativeName>
    <alternativeName>
        <fullName evidence="5">PreQ(0) reductase</fullName>
    </alternativeName>
</protein>
<keyword evidence="4 5" id="KW-0560">Oxidoreductase</keyword>
<dbReference type="PANTHER" id="PTHR34354">
    <property type="entry name" value="NADPH-DEPENDENT 7-CYANO-7-DEAZAGUANINE REDUCTASE"/>
    <property type="match status" value="1"/>
</dbReference>
<evidence type="ECO:0000256" key="5">
    <source>
        <dbReference type="HAMAP-Rule" id="MF_00818"/>
    </source>
</evidence>
<organism evidence="6 7">
    <name type="scientific">Thermospira aquatica</name>
    <dbReference type="NCBI Taxonomy" id="2828656"/>
    <lineage>
        <taxon>Bacteria</taxon>
        <taxon>Pseudomonadati</taxon>
        <taxon>Spirochaetota</taxon>
        <taxon>Spirochaetia</taxon>
        <taxon>Brevinematales</taxon>
        <taxon>Thermospiraceae</taxon>
        <taxon>Thermospira</taxon>
    </lineage>
</organism>
<dbReference type="PANTHER" id="PTHR34354:SF1">
    <property type="entry name" value="NADPH-DEPENDENT 7-CYANO-7-DEAZAGUANINE REDUCTASE"/>
    <property type="match status" value="1"/>
</dbReference>
<dbReference type="Proteomes" id="UP001056539">
    <property type="component" value="Chromosome"/>
</dbReference>
<sequence>MAIHQSWDTSGYTDKQNHIRDLVIEPPLEVIENIYNDRDYVVELVTDEFSSVCPKTGLPDFATVIIRYIPDTYLVEEKALKLYLTSYRNLGIFQENAINKILDDFVAKVSPRWVKVIGNWKSRGGIRVNVEVEWKK</sequence>
<evidence type="ECO:0000256" key="3">
    <source>
        <dbReference type="ARBA" id="ARBA00022857"/>
    </source>
</evidence>
<evidence type="ECO:0000256" key="1">
    <source>
        <dbReference type="ARBA" id="ARBA00022490"/>
    </source>
</evidence>
<keyword evidence="3 5" id="KW-0521">NADP</keyword>
<dbReference type="SUPFAM" id="SSF55620">
    <property type="entry name" value="Tetrahydrobiopterin biosynthesis enzymes-like"/>
    <property type="match status" value="1"/>
</dbReference>
<evidence type="ECO:0000256" key="4">
    <source>
        <dbReference type="ARBA" id="ARBA00023002"/>
    </source>
</evidence>
<comment type="caution">
    <text evidence="5">Lacks conserved residue(s) required for the propagation of feature annotation.</text>
</comment>
<dbReference type="InterPro" id="IPR050084">
    <property type="entry name" value="NADPH_dep_7-cyano-7-deazaG_red"/>
</dbReference>
<dbReference type="NCBIfam" id="TIGR03139">
    <property type="entry name" value="QueF-II"/>
    <property type="match status" value="1"/>
</dbReference>
<keyword evidence="7" id="KW-1185">Reference proteome</keyword>
<dbReference type="GO" id="GO:0005737">
    <property type="term" value="C:cytoplasm"/>
    <property type="evidence" value="ECO:0007669"/>
    <property type="project" value="UniProtKB-SubCell"/>
</dbReference>
<comment type="pathway">
    <text evidence="5">tRNA modification; tRNA-queuosine biosynthesis.</text>
</comment>
<name>A0AAX3BD94_9SPIR</name>
<comment type="catalytic activity">
    <reaction evidence="5">
        <text>7-aminomethyl-7-carbaguanine + 2 NADP(+) = 7-cyano-7-carbaguanine + 2 NADPH + 3 H(+)</text>
        <dbReference type="Rhea" id="RHEA:13409"/>
        <dbReference type="ChEBI" id="CHEBI:15378"/>
        <dbReference type="ChEBI" id="CHEBI:45075"/>
        <dbReference type="ChEBI" id="CHEBI:57783"/>
        <dbReference type="ChEBI" id="CHEBI:58349"/>
        <dbReference type="ChEBI" id="CHEBI:58703"/>
        <dbReference type="EC" id="1.7.1.13"/>
    </reaction>
</comment>
<dbReference type="Gene3D" id="3.30.1130.10">
    <property type="match status" value="1"/>
</dbReference>